<comment type="caution">
    <text evidence="2">The sequence shown here is derived from an EMBL/GenBank/DDBJ whole genome shotgun (WGS) entry which is preliminary data.</text>
</comment>
<feature type="transmembrane region" description="Helical" evidence="1">
    <location>
        <begin position="45"/>
        <end position="63"/>
    </location>
</feature>
<dbReference type="EMBL" id="JAGYPE010000008">
    <property type="protein sequence ID" value="MBS4187485.1"/>
    <property type="molecule type" value="Genomic_DNA"/>
</dbReference>
<reference evidence="2" key="1">
    <citation type="submission" date="2021-05" db="EMBL/GenBank/DDBJ databases">
        <title>Novel Bacillus species.</title>
        <authorList>
            <person name="Liu G."/>
        </authorList>
    </citation>
    <scope>NUCLEOTIDE SEQUENCE</scope>
    <source>
        <strain evidence="2">FJAT-50051</strain>
    </source>
</reference>
<accession>A0A942T6N8</accession>
<dbReference type="AlphaFoldDB" id="A0A942T6N8"/>
<evidence type="ECO:0000256" key="1">
    <source>
        <dbReference type="SAM" id="Phobius"/>
    </source>
</evidence>
<protein>
    <submittedName>
        <fullName evidence="2">Uncharacterized protein</fullName>
    </submittedName>
</protein>
<name>A0A942T6N8_9BACI</name>
<feature type="transmembrane region" description="Helical" evidence="1">
    <location>
        <begin position="21"/>
        <end position="39"/>
    </location>
</feature>
<proteinExistence type="predicted"/>
<evidence type="ECO:0000313" key="2">
    <source>
        <dbReference type="EMBL" id="MBS4187485.1"/>
    </source>
</evidence>
<keyword evidence="1" id="KW-0472">Membrane</keyword>
<sequence length="159" mass="16779">MTERWDETFGPTLTTRLAGGGVVVLAVVVLALVLFGTNVTGPSDLALVIVVCGALATLGAALASTRMTVRLDRLLEIRIGPFWYRRRIDPTTVTAAVAVDLRPDRSGTGARLGRNGMVVLLDAGSGVRVSVAGMRDVAFRCDDPPRLIAALHERGATVV</sequence>
<keyword evidence="1" id="KW-0812">Transmembrane</keyword>
<organism evidence="2">
    <name type="scientific">Neobacillus citreus</name>
    <dbReference type="NCBI Taxonomy" id="2833578"/>
    <lineage>
        <taxon>Bacteria</taxon>
        <taxon>Bacillati</taxon>
        <taxon>Bacillota</taxon>
        <taxon>Bacilli</taxon>
        <taxon>Bacillales</taxon>
        <taxon>Bacillaceae</taxon>
        <taxon>Neobacillus</taxon>
    </lineage>
</organism>
<gene>
    <name evidence="2" type="ORF">KHB02_39620</name>
</gene>
<keyword evidence="1" id="KW-1133">Transmembrane helix</keyword>